<evidence type="ECO:0000259" key="7">
    <source>
        <dbReference type="PROSITE" id="PS50011"/>
    </source>
</evidence>
<feature type="repeat" description="TPR" evidence="3">
    <location>
        <begin position="415"/>
        <end position="448"/>
    </location>
</feature>
<dbReference type="SUPFAM" id="SSF56112">
    <property type="entry name" value="Protein kinase-like (PK-like)"/>
    <property type="match status" value="1"/>
</dbReference>
<evidence type="ECO:0000256" key="4">
    <source>
        <dbReference type="PROSITE-ProRule" id="PRU10141"/>
    </source>
</evidence>
<dbReference type="Gene3D" id="1.25.40.10">
    <property type="entry name" value="Tetratricopeptide repeat domain"/>
    <property type="match status" value="5"/>
</dbReference>
<feature type="repeat" description="TPR" evidence="3">
    <location>
        <begin position="517"/>
        <end position="550"/>
    </location>
</feature>
<dbReference type="PROSITE" id="PS00107">
    <property type="entry name" value="PROTEIN_KINASE_ATP"/>
    <property type="match status" value="1"/>
</dbReference>
<dbReference type="Pfam" id="PF00515">
    <property type="entry name" value="TPR_1"/>
    <property type="match status" value="2"/>
</dbReference>
<dbReference type="InterPro" id="IPR000719">
    <property type="entry name" value="Prot_kinase_dom"/>
</dbReference>
<feature type="transmembrane region" description="Helical" evidence="6">
    <location>
        <begin position="321"/>
        <end position="342"/>
    </location>
</feature>
<reference evidence="8" key="2">
    <citation type="journal article" date="2022" name="Microbiol. Resour. Announc.">
        <title>Metagenome Sequencing to Explore Phylogenomics of Terrestrial Cyanobacteria.</title>
        <authorList>
            <person name="Ward R.D."/>
            <person name="Stajich J.E."/>
            <person name="Johansen J.R."/>
            <person name="Huntemann M."/>
            <person name="Clum A."/>
            <person name="Foster B."/>
            <person name="Foster B."/>
            <person name="Roux S."/>
            <person name="Palaniappan K."/>
            <person name="Varghese N."/>
            <person name="Mukherjee S."/>
            <person name="Reddy T.B.K."/>
            <person name="Daum C."/>
            <person name="Copeland A."/>
            <person name="Chen I.A."/>
            <person name="Ivanova N.N."/>
            <person name="Kyrpides N.C."/>
            <person name="Shapiro N."/>
            <person name="Eloe-Fadrosh E.A."/>
            <person name="Pietrasiak N."/>
        </authorList>
    </citation>
    <scope>NUCLEOTIDE SEQUENCE</scope>
    <source>
        <strain evidence="8">CPER-KK1</strain>
    </source>
</reference>
<dbReference type="SUPFAM" id="SSF48452">
    <property type="entry name" value="TPR-like"/>
    <property type="match status" value="1"/>
</dbReference>
<dbReference type="CDD" id="cd14014">
    <property type="entry name" value="STKc_PknB_like"/>
    <property type="match status" value="1"/>
</dbReference>
<dbReference type="GO" id="GO:0004672">
    <property type="term" value="F:protein kinase activity"/>
    <property type="evidence" value="ECO:0007669"/>
    <property type="project" value="InterPro"/>
</dbReference>
<proteinExistence type="predicted"/>
<keyword evidence="1" id="KW-0677">Repeat</keyword>
<keyword evidence="4" id="KW-0067">ATP-binding</keyword>
<keyword evidence="2 3" id="KW-0802">TPR repeat</keyword>
<comment type="caution">
    <text evidence="8">The sequence shown here is derived from an EMBL/GenBank/DDBJ whole genome shotgun (WGS) entry which is preliminary data.</text>
</comment>
<name>A0A951PJN2_9CYAN</name>
<dbReference type="Pfam" id="PF13432">
    <property type="entry name" value="TPR_16"/>
    <property type="match status" value="4"/>
</dbReference>
<gene>
    <name evidence="8" type="ORF">KME25_09790</name>
</gene>
<dbReference type="PROSITE" id="PS50011">
    <property type="entry name" value="PROTEIN_KINASE_DOM"/>
    <property type="match status" value="1"/>
</dbReference>
<feature type="repeat" description="TPR" evidence="3">
    <location>
        <begin position="585"/>
        <end position="618"/>
    </location>
</feature>
<feature type="repeat" description="TPR" evidence="3">
    <location>
        <begin position="347"/>
        <end position="380"/>
    </location>
</feature>
<feature type="repeat" description="TPR" evidence="3">
    <location>
        <begin position="381"/>
        <end position="414"/>
    </location>
</feature>
<feature type="compositionally biased region" description="Polar residues" evidence="5">
    <location>
        <begin position="694"/>
        <end position="703"/>
    </location>
</feature>
<dbReference type="InterPro" id="IPR011990">
    <property type="entry name" value="TPR-like_helical_dom_sf"/>
</dbReference>
<feature type="repeat" description="TPR" evidence="3">
    <location>
        <begin position="653"/>
        <end position="686"/>
    </location>
</feature>
<dbReference type="Proteomes" id="UP000753908">
    <property type="component" value="Unassembled WGS sequence"/>
</dbReference>
<dbReference type="InterPro" id="IPR017441">
    <property type="entry name" value="Protein_kinase_ATP_BS"/>
</dbReference>
<evidence type="ECO:0000256" key="3">
    <source>
        <dbReference type="PROSITE-ProRule" id="PRU00339"/>
    </source>
</evidence>
<dbReference type="SMART" id="SM00028">
    <property type="entry name" value="TPR"/>
    <property type="match status" value="10"/>
</dbReference>
<dbReference type="InterPro" id="IPR051685">
    <property type="entry name" value="Ycf3/AcsC/BcsC/TPR_MFPF"/>
</dbReference>
<feature type="repeat" description="TPR" evidence="3">
    <location>
        <begin position="483"/>
        <end position="516"/>
    </location>
</feature>
<dbReference type="PROSITE" id="PS50005">
    <property type="entry name" value="TPR"/>
    <property type="match status" value="10"/>
</dbReference>
<keyword evidence="6" id="KW-0472">Membrane</keyword>
<feature type="repeat" description="TPR" evidence="3">
    <location>
        <begin position="449"/>
        <end position="482"/>
    </location>
</feature>
<dbReference type="Gene3D" id="3.30.200.20">
    <property type="entry name" value="Phosphorylase Kinase, domain 1"/>
    <property type="match status" value="1"/>
</dbReference>
<evidence type="ECO:0000256" key="5">
    <source>
        <dbReference type="SAM" id="MobiDB-lite"/>
    </source>
</evidence>
<dbReference type="PROSITE" id="PS50293">
    <property type="entry name" value="TPR_REGION"/>
    <property type="match status" value="8"/>
</dbReference>
<evidence type="ECO:0000313" key="8">
    <source>
        <dbReference type="EMBL" id="MBW4544717.1"/>
    </source>
</evidence>
<dbReference type="Gene3D" id="1.10.510.10">
    <property type="entry name" value="Transferase(Phosphotransferase) domain 1"/>
    <property type="match status" value="1"/>
</dbReference>
<keyword evidence="4" id="KW-0547">Nucleotide-binding</keyword>
<dbReference type="Pfam" id="PF00069">
    <property type="entry name" value="Pkinase"/>
    <property type="match status" value="1"/>
</dbReference>
<dbReference type="InterPro" id="IPR011009">
    <property type="entry name" value="Kinase-like_dom_sf"/>
</dbReference>
<sequence>MNLGIGQTLGGRYKIISQLGQGGFGKTFVAQDQHLPDNHQCVVKQLKPQSTDPLTLQTARRLFDTEAKVLYQLGSHDQIPRLFAYFEDNQEFYLVQELIEGHDLSQELTPSYQGMAKGGSPSSGGTKGSGWSEKQVISLLRDILEILEFVHQQNVIHRDINPRNLIRRKQDGKLVLIDFGAVKQVTTQVIKGGKTSFTIAIGTPGYCPSEQANASPRLSSDIYAVGMVGIQALTGIAPDQLPTNPDTSEISWHDLASVSPEFTQVLDKMVCYDFRQRYQSATSALNALKDLNTTPNKTVALPPASALAGKRKLSVPLLRKVLISISVIGLGAIATVLAVNVINSTNATDLTNRGETLLELKRYDDALKAYNRAVEIRPEYAEAWNGQGDTLLALKRYKDALDAYDKAIQIQPNYLEAWVSRGKALDSLQRYEEAIASFDAALKIQPKYLEAWDGRGNAQMKLKQYSEAIASFDKAVKLQSDYSPAWYRRGLALHSLRQYQEAVDSYDKAIKFKPDSPQSWYSRGNALIVLERYPEAVESYDKAVQFQPNFYQAWYSRGSALVNVGQYEKAIASFDQAVKFNPNDAEAWYSRGWSLHQLNRYEEAITSYNKALKLRRNSQQTWYNLGNAFYNLKRYPDAIASYNRAVEIKPDHYEAWYSRGNALVNLQRYPEAIDSYNKAIQYQQDYREAIDARNQAQSRLASTQEKPEEEKEPEQPQD</sequence>
<keyword evidence="6" id="KW-1133">Transmembrane helix</keyword>
<evidence type="ECO:0000256" key="2">
    <source>
        <dbReference type="ARBA" id="ARBA00022803"/>
    </source>
</evidence>
<accession>A0A951PJN2</accession>
<dbReference type="InterPro" id="IPR019734">
    <property type="entry name" value="TPR_rpt"/>
</dbReference>
<dbReference type="GO" id="GO:0005524">
    <property type="term" value="F:ATP binding"/>
    <property type="evidence" value="ECO:0007669"/>
    <property type="project" value="UniProtKB-UniRule"/>
</dbReference>
<dbReference type="PANTHER" id="PTHR44943">
    <property type="entry name" value="CELLULOSE SYNTHASE OPERON PROTEIN C"/>
    <property type="match status" value="1"/>
</dbReference>
<organism evidence="8 9">
    <name type="scientific">Symplocastrum torsivum CPER-KK1</name>
    <dbReference type="NCBI Taxonomy" id="450513"/>
    <lineage>
        <taxon>Bacteria</taxon>
        <taxon>Bacillati</taxon>
        <taxon>Cyanobacteriota</taxon>
        <taxon>Cyanophyceae</taxon>
        <taxon>Oscillatoriophycideae</taxon>
        <taxon>Oscillatoriales</taxon>
        <taxon>Microcoleaceae</taxon>
        <taxon>Symplocastrum</taxon>
    </lineage>
</organism>
<protein>
    <submittedName>
        <fullName evidence="8">Tetratricopeptide repeat protein</fullName>
    </submittedName>
</protein>
<evidence type="ECO:0000256" key="6">
    <source>
        <dbReference type="SAM" id="Phobius"/>
    </source>
</evidence>
<dbReference type="EMBL" id="JAHHIF010000010">
    <property type="protein sequence ID" value="MBW4544717.1"/>
    <property type="molecule type" value="Genomic_DNA"/>
</dbReference>
<keyword evidence="6" id="KW-0812">Transmembrane</keyword>
<feature type="repeat" description="TPR" evidence="3">
    <location>
        <begin position="551"/>
        <end position="584"/>
    </location>
</feature>
<feature type="region of interest" description="Disordered" evidence="5">
    <location>
        <begin position="691"/>
        <end position="718"/>
    </location>
</feature>
<feature type="domain" description="Protein kinase" evidence="7">
    <location>
        <begin position="13"/>
        <end position="289"/>
    </location>
</feature>
<evidence type="ECO:0000313" key="9">
    <source>
        <dbReference type="Proteomes" id="UP000753908"/>
    </source>
</evidence>
<reference evidence="8" key="1">
    <citation type="submission" date="2021-05" db="EMBL/GenBank/DDBJ databases">
        <authorList>
            <person name="Pietrasiak N."/>
            <person name="Ward R."/>
            <person name="Stajich J.E."/>
            <person name="Kurbessoian T."/>
        </authorList>
    </citation>
    <scope>NUCLEOTIDE SEQUENCE</scope>
    <source>
        <strain evidence="8">CPER-KK1</strain>
    </source>
</reference>
<dbReference type="AlphaFoldDB" id="A0A951PJN2"/>
<feature type="binding site" evidence="4">
    <location>
        <position position="44"/>
    </location>
    <ligand>
        <name>ATP</name>
        <dbReference type="ChEBI" id="CHEBI:30616"/>
    </ligand>
</feature>
<dbReference type="PANTHER" id="PTHR44943:SF8">
    <property type="entry name" value="TPR REPEAT-CONTAINING PROTEIN MJ0263"/>
    <property type="match status" value="1"/>
</dbReference>
<feature type="repeat" description="TPR" evidence="3">
    <location>
        <begin position="619"/>
        <end position="652"/>
    </location>
</feature>
<evidence type="ECO:0000256" key="1">
    <source>
        <dbReference type="ARBA" id="ARBA00022737"/>
    </source>
</evidence>